<name>A0A0C2JAT3_9PEZI</name>
<gene>
    <name evidence="2" type="ORF">SPBR_06149</name>
</gene>
<evidence type="ECO:0000313" key="3">
    <source>
        <dbReference type="Proteomes" id="UP000031575"/>
    </source>
</evidence>
<evidence type="ECO:0000256" key="1">
    <source>
        <dbReference type="SAM" id="SignalP"/>
    </source>
</evidence>
<feature type="chain" id="PRO_5002151148" evidence="1">
    <location>
        <begin position="23"/>
        <end position="270"/>
    </location>
</feature>
<reference evidence="2 3" key="1">
    <citation type="journal article" date="2014" name="BMC Genomics">
        <title>Comparative genomics of the major fungal agents of human and animal Sporotrichosis: Sporothrix schenckii and Sporothrix brasiliensis.</title>
        <authorList>
            <person name="Teixeira M.M."/>
            <person name="de Almeida L.G."/>
            <person name="Kubitschek-Barreira P."/>
            <person name="Alves F.L."/>
            <person name="Kioshima E.S."/>
            <person name="Abadio A.K."/>
            <person name="Fernandes L."/>
            <person name="Derengowski L.S."/>
            <person name="Ferreira K.S."/>
            <person name="Souza R.C."/>
            <person name="Ruiz J.C."/>
            <person name="de Andrade N.C."/>
            <person name="Paes H.C."/>
            <person name="Nicola A.M."/>
            <person name="Albuquerque P."/>
            <person name="Gerber A.L."/>
            <person name="Martins V.P."/>
            <person name="Peconick L.D."/>
            <person name="Neto A.V."/>
            <person name="Chaucanez C.B."/>
            <person name="Silva P.A."/>
            <person name="Cunha O.L."/>
            <person name="de Oliveira F.F."/>
            <person name="dos Santos T.C."/>
            <person name="Barros A.L."/>
            <person name="Soares M.A."/>
            <person name="de Oliveira L.M."/>
            <person name="Marini M.M."/>
            <person name="Villalobos-Duno H."/>
            <person name="Cunha M.M."/>
            <person name="de Hoog S."/>
            <person name="da Silveira J.F."/>
            <person name="Henrissat B."/>
            <person name="Nino-Vega G.A."/>
            <person name="Cisalpino P.S."/>
            <person name="Mora-Montes H.M."/>
            <person name="Almeida S.R."/>
            <person name="Stajich J.E."/>
            <person name="Lopes-Bezerra L.M."/>
            <person name="Vasconcelos A.T."/>
            <person name="Felipe M.S."/>
        </authorList>
    </citation>
    <scope>NUCLEOTIDE SEQUENCE [LARGE SCALE GENOMIC DNA]</scope>
    <source>
        <strain evidence="2 3">5110</strain>
    </source>
</reference>
<dbReference type="VEuPathDB" id="FungiDB:SPBR_06149"/>
<organism evidence="2 3">
    <name type="scientific">Sporothrix brasiliensis 5110</name>
    <dbReference type="NCBI Taxonomy" id="1398154"/>
    <lineage>
        <taxon>Eukaryota</taxon>
        <taxon>Fungi</taxon>
        <taxon>Dikarya</taxon>
        <taxon>Ascomycota</taxon>
        <taxon>Pezizomycotina</taxon>
        <taxon>Sordariomycetes</taxon>
        <taxon>Sordariomycetidae</taxon>
        <taxon>Ophiostomatales</taxon>
        <taxon>Ophiostomataceae</taxon>
        <taxon>Sporothrix</taxon>
    </lineage>
</organism>
<keyword evidence="1" id="KW-0732">Signal</keyword>
<dbReference type="GeneID" id="63679332"/>
<accession>A0A0C2JAT3</accession>
<sequence length="270" mass="28831">MKTAAVFTILAVGASAAAVAEAEAYCQQAGQSCYQVKRAAEAFAEAIADLGAPEAGVSRRSLSFGGVHNNAIRAIDGLASIVASTQYNPRSFYSDLSLESHFPVPVEEPVTKREAEADADADAQKYCPLPGQPCWKNKREADAAADAEAQKYCPLKGQSCWKARRAAEAVINAIEGGSVQKREAEADADAEADAQKYCPLKGQSCWKYKREAEADAEAQKYCPLKGQSCWKRNVGTRCYAPGGACANASRDLHAIYNAARSVIESLPKAE</sequence>
<dbReference type="Proteomes" id="UP000031575">
    <property type="component" value="Unassembled WGS sequence"/>
</dbReference>
<feature type="signal peptide" evidence="1">
    <location>
        <begin position="1"/>
        <end position="22"/>
    </location>
</feature>
<dbReference type="EMBL" id="AWTV01000004">
    <property type="protein sequence ID" value="KIH94007.1"/>
    <property type="molecule type" value="Genomic_DNA"/>
</dbReference>
<keyword evidence="3" id="KW-1185">Reference proteome</keyword>
<comment type="caution">
    <text evidence="2">The sequence shown here is derived from an EMBL/GenBank/DDBJ whole genome shotgun (WGS) entry which is preliminary data.</text>
</comment>
<evidence type="ECO:0000313" key="2">
    <source>
        <dbReference type="EMBL" id="KIH94007.1"/>
    </source>
</evidence>
<dbReference type="OrthoDB" id="3641074at2759"/>
<protein>
    <submittedName>
        <fullName evidence="2">Pheromone protein</fullName>
    </submittedName>
</protein>
<proteinExistence type="predicted"/>
<dbReference type="RefSeq" id="XP_040622017.1">
    <property type="nucleotide sequence ID" value="XM_040764411.1"/>
</dbReference>
<dbReference type="HOGENOM" id="CLU_075116_0_0_1"/>
<dbReference type="AlphaFoldDB" id="A0A0C2JAT3"/>